<dbReference type="AlphaFoldDB" id="A0A6J7QIR3"/>
<keyword evidence="1" id="KW-0472">Membrane</keyword>
<protein>
    <submittedName>
        <fullName evidence="5">Unannotated protein</fullName>
    </submittedName>
</protein>
<keyword evidence="1" id="KW-0812">Transmembrane</keyword>
<evidence type="ECO:0000256" key="1">
    <source>
        <dbReference type="SAM" id="Phobius"/>
    </source>
</evidence>
<keyword evidence="1" id="KW-1133">Transmembrane helix</keyword>
<evidence type="ECO:0000313" key="5">
    <source>
        <dbReference type="EMBL" id="CAB5015563.1"/>
    </source>
</evidence>
<accession>A0A6J7QIR3</accession>
<gene>
    <name evidence="4" type="ORF">UFOPK2824_00888</name>
    <name evidence="2" type="ORF">UFOPK3406_00791</name>
    <name evidence="3" type="ORF">UFOPK3925_00899</name>
    <name evidence="5" type="ORF">UFOPK4097_00592</name>
</gene>
<dbReference type="EMBL" id="CAESAI010000016">
    <property type="protein sequence ID" value="CAB4338593.1"/>
    <property type="molecule type" value="Genomic_DNA"/>
</dbReference>
<evidence type="ECO:0000313" key="4">
    <source>
        <dbReference type="EMBL" id="CAB4754819.1"/>
    </source>
</evidence>
<dbReference type="EMBL" id="CAESAD010000005">
    <property type="protein sequence ID" value="CAB4340009.1"/>
    <property type="molecule type" value="Genomic_DNA"/>
</dbReference>
<name>A0A6J7QIR3_9ZZZZ</name>
<reference evidence="5" key="1">
    <citation type="submission" date="2020-05" db="EMBL/GenBank/DDBJ databases">
        <authorList>
            <person name="Chiriac C."/>
            <person name="Salcher M."/>
            <person name="Ghai R."/>
            <person name="Kavagutti S V."/>
        </authorList>
    </citation>
    <scope>NUCLEOTIDE SEQUENCE</scope>
</reference>
<dbReference type="EMBL" id="CAEZZD010000142">
    <property type="protein sequence ID" value="CAB4754819.1"/>
    <property type="molecule type" value="Genomic_DNA"/>
</dbReference>
<feature type="transmembrane region" description="Helical" evidence="1">
    <location>
        <begin position="37"/>
        <end position="53"/>
    </location>
</feature>
<feature type="transmembrane region" description="Helical" evidence="1">
    <location>
        <begin position="12"/>
        <end position="31"/>
    </location>
</feature>
<sequence length="66" mass="7465">MSDIFTTIREALSQVPISYALGAILVVVFLAKKLIKWAIIFAILMFFLLPYLDQQGYLDSIKSVLN</sequence>
<proteinExistence type="predicted"/>
<evidence type="ECO:0000313" key="3">
    <source>
        <dbReference type="EMBL" id="CAB4340009.1"/>
    </source>
</evidence>
<evidence type="ECO:0000313" key="2">
    <source>
        <dbReference type="EMBL" id="CAB4338593.1"/>
    </source>
</evidence>
<organism evidence="5">
    <name type="scientific">freshwater metagenome</name>
    <dbReference type="NCBI Taxonomy" id="449393"/>
    <lineage>
        <taxon>unclassified sequences</taxon>
        <taxon>metagenomes</taxon>
        <taxon>ecological metagenomes</taxon>
    </lineage>
</organism>
<dbReference type="EMBL" id="CAFBPK010000006">
    <property type="protein sequence ID" value="CAB5015563.1"/>
    <property type="molecule type" value="Genomic_DNA"/>
</dbReference>